<dbReference type="Proteomes" id="UP000320475">
    <property type="component" value="Unassembled WGS sequence"/>
</dbReference>
<protein>
    <submittedName>
        <fullName evidence="1">Uncharacterized protein</fullName>
    </submittedName>
</protein>
<gene>
    <name evidence="1" type="ORF">SeLEV6574_g01761</name>
</gene>
<name>A0A507DC12_9FUNG</name>
<dbReference type="VEuPathDB" id="FungiDB:SeMB42_g06652"/>
<sequence>MTDSTHIEASRNGFVRLLDLGTIAFKENSLTFRRPSEDPVEITPGELEVVVLISGYATPGGPPHKPAPWKITQEVLASRPPAAAKTEELASSRKTASYEIQGVSGAIRS</sequence>
<dbReference type="AlphaFoldDB" id="A0A507DC12"/>
<evidence type="ECO:0000313" key="1">
    <source>
        <dbReference type="EMBL" id="TPX48907.1"/>
    </source>
</evidence>
<accession>A0A507DC12</accession>
<comment type="caution">
    <text evidence="1">The sequence shown here is derived from an EMBL/GenBank/DDBJ whole genome shotgun (WGS) entry which is preliminary data.</text>
</comment>
<reference evidence="1 2" key="1">
    <citation type="journal article" date="2019" name="Sci. Rep.">
        <title>Comparative genomics of chytrid fungi reveal insights into the obligate biotrophic and pathogenic lifestyle of Synchytrium endobioticum.</title>
        <authorList>
            <person name="van de Vossenberg B.T.L.H."/>
            <person name="Warris S."/>
            <person name="Nguyen H.D.T."/>
            <person name="van Gent-Pelzer M.P.E."/>
            <person name="Joly D.L."/>
            <person name="van de Geest H.C."/>
            <person name="Bonants P.J.M."/>
            <person name="Smith D.S."/>
            <person name="Levesque C.A."/>
            <person name="van der Lee T.A.J."/>
        </authorList>
    </citation>
    <scope>NUCLEOTIDE SEQUENCE [LARGE SCALE GENOMIC DNA]</scope>
    <source>
        <strain evidence="1 2">LEV6574</strain>
    </source>
</reference>
<proteinExistence type="predicted"/>
<dbReference type="EMBL" id="QEAM01000043">
    <property type="protein sequence ID" value="TPX48907.1"/>
    <property type="molecule type" value="Genomic_DNA"/>
</dbReference>
<evidence type="ECO:0000313" key="2">
    <source>
        <dbReference type="Proteomes" id="UP000320475"/>
    </source>
</evidence>
<organism evidence="1 2">
    <name type="scientific">Synchytrium endobioticum</name>
    <dbReference type="NCBI Taxonomy" id="286115"/>
    <lineage>
        <taxon>Eukaryota</taxon>
        <taxon>Fungi</taxon>
        <taxon>Fungi incertae sedis</taxon>
        <taxon>Chytridiomycota</taxon>
        <taxon>Chytridiomycota incertae sedis</taxon>
        <taxon>Chytridiomycetes</taxon>
        <taxon>Synchytriales</taxon>
        <taxon>Synchytriaceae</taxon>
        <taxon>Synchytrium</taxon>
    </lineage>
</organism>